<organism evidence="2 3">
    <name type="scientific">Liquidambar formosana</name>
    <name type="common">Formosan gum</name>
    <dbReference type="NCBI Taxonomy" id="63359"/>
    <lineage>
        <taxon>Eukaryota</taxon>
        <taxon>Viridiplantae</taxon>
        <taxon>Streptophyta</taxon>
        <taxon>Embryophyta</taxon>
        <taxon>Tracheophyta</taxon>
        <taxon>Spermatophyta</taxon>
        <taxon>Magnoliopsida</taxon>
        <taxon>eudicotyledons</taxon>
        <taxon>Gunneridae</taxon>
        <taxon>Pentapetalae</taxon>
        <taxon>Saxifragales</taxon>
        <taxon>Altingiaceae</taxon>
        <taxon>Liquidambar</taxon>
    </lineage>
</organism>
<keyword evidence="1" id="KW-1133">Transmembrane helix</keyword>
<evidence type="ECO:0000313" key="3">
    <source>
        <dbReference type="Proteomes" id="UP001415857"/>
    </source>
</evidence>
<keyword evidence="1" id="KW-0812">Transmembrane</keyword>
<dbReference type="AlphaFoldDB" id="A0AAP0X0A5"/>
<evidence type="ECO:0000313" key="2">
    <source>
        <dbReference type="EMBL" id="KAK9283826.1"/>
    </source>
</evidence>
<sequence length="64" mass="7035">MAGGSVTAGSGLFKFLNPRRRPQSTDIQAAVMWGVAATTGALWIVQPFNWLKKTFLEKPQAEEK</sequence>
<keyword evidence="3" id="KW-1185">Reference proteome</keyword>
<reference evidence="2 3" key="1">
    <citation type="journal article" date="2024" name="Plant J.">
        <title>Genome sequences and population genomics reveal climatic adaptation and genomic divergence between two closely related sweetgum species.</title>
        <authorList>
            <person name="Xu W.Q."/>
            <person name="Ren C.Q."/>
            <person name="Zhang X.Y."/>
            <person name="Comes H.P."/>
            <person name="Liu X.H."/>
            <person name="Li Y.G."/>
            <person name="Kettle C.J."/>
            <person name="Jalonen R."/>
            <person name="Gaisberger H."/>
            <person name="Ma Y.Z."/>
            <person name="Qiu Y.X."/>
        </authorList>
    </citation>
    <scope>NUCLEOTIDE SEQUENCE [LARGE SCALE GENOMIC DNA]</scope>
    <source>
        <strain evidence="2">Hangzhou</strain>
    </source>
</reference>
<accession>A0AAP0X0A5</accession>
<comment type="caution">
    <text evidence="2">The sequence shown here is derived from an EMBL/GenBank/DDBJ whole genome shotgun (WGS) entry which is preliminary data.</text>
</comment>
<name>A0AAP0X0A5_LIQFO</name>
<feature type="transmembrane region" description="Helical" evidence="1">
    <location>
        <begin position="27"/>
        <end position="45"/>
    </location>
</feature>
<protein>
    <recommendedName>
        <fullName evidence="4">Ubiquinol-cytochrome c reductase complex 6.7 kDa protein</fullName>
    </recommendedName>
</protein>
<keyword evidence="1" id="KW-0472">Membrane</keyword>
<evidence type="ECO:0000256" key="1">
    <source>
        <dbReference type="SAM" id="Phobius"/>
    </source>
</evidence>
<dbReference type="Proteomes" id="UP001415857">
    <property type="component" value="Unassembled WGS sequence"/>
</dbReference>
<evidence type="ECO:0008006" key="4">
    <source>
        <dbReference type="Google" id="ProtNLM"/>
    </source>
</evidence>
<dbReference type="EMBL" id="JBBPBK010000006">
    <property type="protein sequence ID" value="KAK9283826.1"/>
    <property type="molecule type" value="Genomic_DNA"/>
</dbReference>
<proteinExistence type="predicted"/>
<gene>
    <name evidence="2" type="ORF">L1049_012080</name>
</gene>